<organism evidence="2 3">
    <name type="scientific">Trichoderma harzianum CBS 226.95</name>
    <dbReference type="NCBI Taxonomy" id="983964"/>
    <lineage>
        <taxon>Eukaryota</taxon>
        <taxon>Fungi</taxon>
        <taxon>Dikarya</taxon>
        <taxon>Ascomycota</taxon>
        <taxon>Pezizomycotina</taxon>
        <taxon>Sordariomycetes</taxon>
        <taxon>Hypocreomycetidae</taxon>
        <taxon>Hypocreales</taxon>
        <taxon>Hypocreaceae</taxon>
        <taxon>Trichoderma</taxon>
    </lineage>
</organism>
<name>A0A2T4AJD2_TRIHA</name>
<dbReference type="GeneID" id="36623397"/>
<evidence type="ECO:0000313" key="2">
    <source>
        <dbReference type="EMBL" id="PTB57142.1"/>
    </source>
</evidence>
<reference evidence="2 3" key="1">
    <citation type="submission" date="2016-07" db="EMBL/GenBank/DDBJ databases">
        <title>Multiple horizontal gene transfer events from other fungi enriched the ability of initially mycotrophic Trichoderma (Ascomycota) to feed on dead plant biomass.</title>
        <authorList>
            <consortium name="DOE Joint Genome Institute"/>
            <person name="Aerts A."/>
            <person name="Atanasova L."/>
            <person name="Chenthamara K."/>
            <person name="Zhang J."/>
            <person name="Grujic M."/>
            <person name="Henrissat B."/>
            <person name="Kuo A."/>
            <person name="Salamov A."/>
            <person name="Lipzen A."/>
            <person name="Labutti K."/>
            <person name="Barry K."/>
            <person name="Miao Y."/>
            <person name="Rahimi M.J."/>
            <person name="Shen Q."/>
            <person name="Grigoriev I.V."/>
            <person name="Kubicek C.P."/>
            <person name="Druzhinina I.S."/>
        </authorList>
    </citation>
    <scope>NUCLEOTIDE SEQUENCE [LARGE SCALE GENOMIC DNA]</scope>
    <source>
        <strain evidence="2 3">CBS 226.95</strain>
    </source>
</reference>
<proteinExistence type="predicted"/>
<sequence>MVSTLELLGSRMMSEGRRGVRGYIAGSKACYYIVFLLLLPFFSPLYYVLLLLPDNSNSIPRGLCYDLPMRREGLVVYPILAHLCHEQHIKESLDTPLLHINVREMSLRDYQKKSHFLRLKPKNRAFGCVEHMKPTK</sequence>
<evidence type="ECO:0000256" key="1">
    <source>
        <dbReference type="SAM" id="Phobius"/>
    </source>
</evidence>
<keyword evidence="1" id="KW-0472">Membrane</keyword>
<keyword evidence="3" id="KW-1185">Reference proteome</keyword>
<gene>
    <name evidence="2" type="ORF">M431DRAFT_395105</name>
</gene>
<feature type="transmembrane region" description="Helical" evidence="1">
    <location>
        <begin position="31"/>
        <end position="52"/>
    </location>
</feature>
<dbReference type="AlphaFoldDB" id="A0A2T4AJD2"/>
<keyword evidence="1" id="KW-1133">Transmembrane helix</keyword>
<accession>A0A2T4AJD2</accession>
<dbReference type="RefSeq" id="XP_024776819.1">
    <property type="nucleotide sequence ID" value="XM_024914831.1"/>
</dbReference>
<evidence type="ECO:0000313" key="3">
    <source>
        <dbReference type="Proteomes" id="UP000241690"/>
    </source>
</evidence>
<dbReference type="EMBL" id="KZ679678">
    <property type="protein sequence ID" value="PTB57142.1"/>
    <property type="molecule type" value="Genomic_DNA"/>
</dbReference>
<dbReference type="Proteomes" id="UP000241690">
    <property type="component" value="Unassembled WGS sequence"/>
</dbReference>
<protein>
    <submittedName>
        <fullName evidence="2">Uncharacterized protein</fullName>
    </submittedName>
</protein>
<keyword evidence="1" id="KW-0812">Transmembrane</keyword>